<dbReference type="AlphaFoldDB" id="A0A223ENT4"/>
<dbReference type="Gene3D" id="1.10.357.10">
    <property type="entry name" value="Tetracycline Repressor, domain 2"/>
    <property type="match status" value="1"/>
</dbReference>
<dbReference type="GeneID" id="56476087"/>
<dbReference type="RefSeq" id="WP_063233660.1">
    <property type="nucleotide sequence ID" value="NZ_BCVO01000010.1"/>
</dbReference>
<dbReference type="GO" id="GO:0003677">
    <property type="term" value="F:DNA binding"/>
    <property type="evidence" value="ECO:0007669"/>
    <property type="project" value="UniProtKB-UniRule"/>
</dbReference>
<gene>
    <name evidence="5" type="ORF">BS1321_25165</name>
</gene>
<evidence type="ECO:0000313" key="5">
    <source>
        <dbReference type="EMBL" id="ASS96902.1"/>
    </source>
</evidence>
<dbReference type="PANTHER" id="PTHR43479:SF11">
    <property type="entry name" value="ACREF_ENVCD OPERON REPRESSOR-RELATED"/>
    <property type="match status" value="1"/>
</dbReference>
<dbReference type="InterPro" id="IPR050624">
    <property type="entry name" value="HTH-type_Tx_Regulator"/>
</dbReference>
<evidence type="ECO:0000256" key="2">
    <source>
        <dbReference type="ARBA" id="ARBA00023125"/>
    </source>
</evidence>
<dbReference type="EMBL" id="CP017704">
    <property type="protein sequence ID" value="ASS96902.1"/>
    <property type="molecule type" value="Genomic_DNA"/>
</dbReference>
<feature type="domain" description="HTH tetR-type" evidence="4">
    <location>
        <begin position="5"/>
        <end position="65"/>
    </location>
</feature>
<reference evidence="5 6" key="1">
    <citation type="submission" date="2016-10" db="EMBL/GenBank/DDBJ databases">
        <title>The whole genome sequencing and assembly of Bacillus simplex DSM 1321 strain.</title>
        <authorList>
            <person name="Park M.-K."/>
            <person name="Lee Y.-J."/>
            <person name="Yi H."/>
            <person name="Bahn Y.-S."/>
            <person name="Kim J.F."/>
            <person name="Lee D.-W."/>
        </authorList>
    </citation>
    <scope>NUCLEOTIDE SEQUENCE [LARGE SCALE GENOMIC DNA]</scope>
    <source>
        <strain evidence="5 6">DSM 1321</strain>
    </source>
</reference>
<keyword evidence="2 3" id="KW-0238">DNA-binding</keyword>
<dbReference type="PANTHER" id="PTHR43479">
    <property type="entry name" value="ACREF/ENVCD OPERON REPRESSOR-RELATED"/>
    <property type="match status" value="1"/>
</dbReference>
<evidence type="ECO:0000313" key="6">
    <source>
        <dbReference type="Proteomes" id="UP000214618"/>
    </source>
</evidence>
<evidence type="ECO:0000259" key="4">
    <source>
        <dbReference type="PROSITE" id="PS50977"/>
    </source>
</evidence>
<protein>
    <recommendedName>
        <fullName evidence="4">HTH tetR-type domain-containing protein</fullName>
    </recommendedName>
</protein>
<dbReference type="InterPro" id="IPR001647">
    <property type="entry name" value="HTH_TetR"/>
</dbReference>
<proteinExistence type="predicted"/>
<dbReference type="InterPro" id="IPR009057">
    <property type="entry name" value="Homeodomain-like_sf"/>
</dbReference>
<feature type="DNA-binding region" description="H-T-H motif" evidence="3">
    <location>
        <begin position="28"/>
        <end position="47"/>
    </location>
</feature>
<dbReference type="Pfam" id="PF00440">
    <property type="entry name" value="TetR_N"/>
    <property type="match status" value="1"/>
</dbReference>
<evidence type="ECO:0000256" key="1">
    <source>
        <dbReference type="ARBA" id="ARBA00022491"/>
    </source>
</evidence>
<dbReference type="SUPFAM" id="SSF46689">
    <property type="entry name" value="Homeodomain-like"/>
    <property type="match status" value="1"/>
</dbReference>
<dbReference type="OrthoDB" id="9810023at2"/>
<keyword evidence="1" id="KW-0678">Repressor</keyword>
<dbReference type="Proteomes" id="UP000214618">
    <property type="component" value="Chromosome"/>
</dbReference>
<name>A0A223ENT4_9BACI</name>
<accession>A0A223ENT4</accession>
<dbReference type="PRINTS" id="PR00455">
    <property type="entry name" value="HTHTETR"/>
</dbReference>
<organism evidence="5 6">
    <name type="scientific">Peribacillus simplex NBRC 15720 = DSM 1321</name>
    <dbReference type="NCBI Taxonomy" id="1349754"/>
    <lineage>
        <taxon>Bacteria</taxon>
        <taxon>Bacillati</taxon>
        <taxon>Bacillota</taxon>
        <taxon>Bacilli</taxon>
        <taxon>Bacillales</taxon>
        <taxon>Bacillaceae</taxon>
        <taxon>Peribacillus</taxon>
    </lineage>
</organism>
<evidence type="ECO:0000256" key="3">
    <source>
        <dbReference type="PROSITE-ProRule" id="PRU00335"/>
    </source>
</evidence>
<dbReference type="PROSITE" id="PS50977">
    <property type="entry name" value="HTH_TETR_2"/>
    <property type="match status" value="1"/>
</dbReference>
<sequence>MKKGQQTKERIINVARTLFATKGFDMTRTNEIASACNVSEATIYKYFDSKKDLLLATITPNEKEESEDGTSHLSTDDLVENHVCTMIKKILENKEQFSILFRETQFDQDISKQYVDQIFKPNAKHIEIQKRIDSGEIQYISDIILFNVGIISFTLALSTHYEIHQQKKEPYFTSERIKSIAQLLVYGIHGKQNHT</sequence>